<keyword evidence="1" id="KW-0808">Transferase</keyword>
<protein>
    <submittedName>
        <fullName evidence="2">Unannotated protein</fullName>
    </submittedName>
</protein>
<sequence length="206" mass="22968">MTNAVDSQQNGLDHVVVSAGTPAEWLEMPQDDWMSRLKALAKGAGVEGAHWVTLLPHHGAEFTDSEYERYVAMMSALPHMATVDALHGVRFVWQMGNGPRIIVDPRPDGHQRFAATVEALRLQGINPDAVDEVVLSDAILFPAVQEPDLVVVMGPANQIPESMVWELAYSELVFIDLSWWEFDASHLELAIDDFNRRHRRFGGLDS</sequence>
<organism evidence="2">
    <name type="scientific">freshwater metagenome</name>
    <dbReference type="NCBI Taxonomy" id="449393"/>
    <lineage>
        <taxon>unclassified sequences</taxon>
        <taxon>metagenomes</taxon>
        <taxon>ecological metagenomes</taxon>
    </lineage>
</organism>
<dbReference type="SUPFAM" id="SSF64005">
    <property type="entry name" value="Undecaprenyl diphosphate synthase"/>
    <property type="match status" value="1"/>
</dbReference>
<dbReference type="GO" id="GO:0016765">
    <property type="term" value="F:transferase activity, transferring alkyl or aryl (other than methyl) groups"/>
    <property type="evidence" value="ECO:0007669"/>
    <property type="project" value="InterPro"/>
</dbReference>
<dbReference type="Gene3D" id="3.40.1180.10">
    <property type="entry name" value="Decaprenyl diphosphate synthase-like"/>
    <property type="match status" value="1"/>
</dbReference>
<dbReference type="Pfam" id="PF01255">
    <property type="entry name" value="Prenyltransf"/>
    <property type="match status" value="1"/>
</dbReference>
<reference evidence="2" key="1">
    <citation type="submission" date="2020-05" db="EMBL/GenBank/DDBJ databases">
        <authorList>
            <person name="Chiriac C."/>
            <person name="Salcher M."/>
            <person name="Ghai R."/>
            <person name="Kavagutti S V."/>
        </authorList>
    </citation>
    <scope>NUCLEOTIDE SEQUENCE</scope>
</reference>
<proteinExistence type="predicted"/>
<name>A0A6J6ITW8_9ZZZZ</name>
<gene>
    <name evidence="2" type="ORF">UFOPK2086_00141</name>
</gene>
<dbReference type="InterPro" id="IPR001441">
    <property type="entry name" value="UPP_synth-like"/>
</dbReference>
<dbReference type="InterPro" id="IPR036424">
    <property type="entry name" value="UPP_synth-like_sf"/>
</dbReference>
<evidence type="ECO:0000313" key="2">
    <source>
        <dbReference type="EMBL" id="CAB4627956.1"/>
    </source>
</evidence>
<evidence type="ECO:0000256" key="1">
    <source>
        <dbReference type="ARBA" id="ARBA00022679"/>
    </source>
</evidence>
<dbReference type="AlphaFoldDB" id="A0A6J6ITW8"/>
<accession>A0A6J6ITW8</accession>
<dbReference type="EMBL" id="CAEZVQ010000007">
    <property type="protein sequence ID" value="CAB4627956.1"/>
    <property type="molecule type" value="Genomic_DNA"/>
</dbReference>